<dbReference type="AlphaFoldDB" id="A0A242MPL3"/>
<name>A0A242MPL3_CABSO</name>
<reference evidence="1 2" key="1">
    <citation type="submission" date="2017-03" db="EMBL/GenBank/DDBJ databases">
        <title>Genome analysis of strain PAMC 26510.</title>
        <authorList>
            <person name="Oh H.-M."/>
            <person name="Yang J.-A."/>
        </authorList>
    </citation>
    <scope>NUCLEOTIDE SEQUENCE [LARGE SCALE GENOMIC DNA]</scope>
    <source>
        <strain evidence="1 2">PAMC 26510</strain>
    </source>
</reference>
<proteinExistence type="predicted"/>
<organism evidence="1 2">
    <name type="scientific">Caballeronia sordidicola</name>
    <name type="common">Burkholderia sordidicola</name>
    <dbReference type="NCBI Taxonomy" id="196367"/>
    <lineage>
        <taxon>Bacteria</taxon>
        <taxon>Pseudomonadati</taxon>
        <taxon>Pseudomonadota</taxon>
        <taxon>Betaproteobacteria</taxon>
        <taxon>Burkholderiales</taxon>
        <taxon>Burkholderiaceae</taxon>
        <taxon>Caballeronia</taxon>
    </lineage>
</organism>
<dbReference type="Proteomes" id="UP000194546">
    <property type="component" value="Unassembled WGS sequence"/>
</dbReference>
<gene>
    <name evidence="1" type="ORF">PAMC26510_18510</name>
</gene>
<sequence length="74" mass="8048">MPHVHVCCHFCLPVDARVAEGFRTVAPEFSGAALAMTASVYRKIIASPGVFGFVRPCREAPAGPCEQVQYRDEP</sequence>
<evidence type="ECO:0000313" key="1">
    <source>
        <dbReference type="EMBL" id="OTP73265.1"/>
    </source>
</evidence>
<accession>A0A242MPL3</accession>
<protein>
    <submittedName>
        <fullName evidence="1">Uncharacterized protein</fullName>
    </submittedName>
</protein>
<comment type="caution">
    <text evidence="1">The sequence shown here is derived from an EMBL/GenBank/DDBJ whole genome shotgun (WGS) entry which is preliminary data.</text>
</comment>
<evidence type="ECO:0000313" key="2">
    <source>
        <dbReference type="Proteomes" id="UP000194546"/>
    </source>
</evidence>
<dbReference type="EMBL" id="NBTY01000100">
    <property type="protein sequence ID" value="OTP73265.1"/>
    <property type="molecule type" value="Genomic_DNA"/>
</dbReference>